<gene>
    <name evidence="2" type="ORF">GBAR_LOCUS18703</name>
</gene>
<organism evidence="2 3">
    <name type="scientific">Geodia barretti</name>
    <name type="common">Barrett's horny sponge</name>
    <dbReference type="NCBI Taxonomy" id="519541"/>
    <lineage>
        <taxon>Eukaryota</taxon>
        <taxon>Metazoa</taxon>
        <taxon>Porifera</taxon>
        <taxon>Demospongiae</taxon>
        <taxon>Heteroscleromorpha</taxon>
        <taxon>Tetractinellida</taxon>
        <taxon>Astrophorina</taxon>
        <taxon>Geodiidae</taxon>
        <taxon>Geodia</taxon>
    </lineage>
</organism>
<comment type="caution">
    <text evidence="2">The sequence shown here is derived from an EMBL/GenBank/DDBJ whole genome shotgun (WGS) entry which is preliminary data.</text>
</comment>
<feature type="non-terminal residue" evidence="2">
    <location>
        <position position="1"/>
    </location>
</feature>
<evidence type="ECO:0000313" key="3">
    <source>
        <dbReference type="Proteomes" id="UP001174909"/>
    </source>
</evidence>
<feature type="region of interest" description="Disordered" evidence="1">
    <location>
        <begin position="139"/>
        <end position="181"/>
    </location>
</feature>
<accession>A0AA35SQ00</accession>
<dbReference type="Proteomes" id="UP001174909">
    <property type="component" value="Unassembled WGS sequence"/>
</dbReference>
<evidence type="ECO:0000256" key="1">
    <source>
        <dbReference type="SAM" id="MobiDB-lite"/>
    </source>
</evidence>
<dbReference type="AlphaFoldDB" id="A0AA35SQ00"/>
<protein>
    <submittedName>
        <fullName evidence="2">Uncharacterized protein</fullName>
    </submittedName>
</protein>
<feature type="compositionally biased region" description="Basic residues" evidence="1">
    <location>
        <begin position="140"/>
        <end position="160"/>
    </location>
</feature>
<keyword evidence="3" id="KW-1185">Reference proteome</keyword>
<evidence type="ECO:0000313" key="2">
    <source>
        <dbReference type="EMBL" id="CAI8033168.1"/>
    </source>
</evidence>
<feature type="compositionally biased region" description="Low complexity" evidence="1">
    <location>
        <begin position="171"/>
        <end position="181"/>
    </location>
</feature>
<dbReference type="EMBL" id="CASHTH010002643">
    <property type="protein sequence ID" value="CAI8033168.1"/>
    <property type="molecule type" value="Genomic_DNA"/>
</dbReference>
<reference evidence="2" key="1">
    <citation type="submission" date="2023-03" db="EMBL/GenBank/DDBJ databases">
        <authorList>
            <person name="Steffen K."/>
            <person name="Cardenas P."/>
        </authorList>
    </citation>
    <scope>NUCLEOTIDE SEQUENCE</scope>
</reference>
<name>A0AA35SQ00_GEOBA</name>
<sequence>MISVQVDSWFSAGVVVSFVDEYGVEYRGALLKRTGETPEFKPSFRGLASPVSVLHDHPYSQLVRKAWKKQVSAKMCDWNPTHFELTPEDIVCRRNGVATNFERRAVVETDWSNNHRGGRRAKHLAKLRINNVLDKTLAVKPKKKTSRRPNKKRPKLKPKRSREDLRSPTESSSFSYTPLSSPLGRLDMSPSSLLAHARNCSVGLTPTNTAGVCSPLCVPSQV</sequence>
<proteinExistence type="predicted"/>